<keyword evidence="1" id="KW-0812">Transmembrane</keyword>
<evidence type="ECO:0000313" key="2">
    <source>
        <dbReference type="EMBL" id="SHK93999.1"/>
    </source>
</evidence>
<organism evidence="2 3">
    <name type="scientific">Desulforamulus aeronauticus DSM 10349</name>
    <dbReference type="NCBI Taxonomy" id="1121421"/>
    <lineage>
        <taxon>Bacteria</taxon>
        <taxon>Bacillati</taxon>
        <taxon>Bacillota</taxon>
        <taxon>Clostridia</taxon>
        <taxon>Eubacteriales</taxon>
        <taxon>Peptococcaceae</taxon>
        <taxon>Desulforamulus</taxon>
    </lineage>
</organism>
<evidence type="ECO:0000256" key="1">
    <source>
        <dbReference type="SAM" id="Phobius"/>
    </source>
</evidence>
<proteinExistence type="predicted"/>
<protein>
    <submittedName>
        <fullName evidence="2">Uncharacterized protein</fullName>
    </submittedName>
</protein>
<keyword evidence="1" id="KW-0472">Membrane</keyword>
<dbReference type="EMBL" id="FRAR01000031">
    <property type="protein sequence ID" value="SHK93999.1"/>
    <property type="molecule type" value="Genomic_DNA"/>
</dbReference>
<feature type="transmembrane region" description="Helical" evidence="1">
    <location>
        <begin position="15"/>
        <end position="38"/>
    </location>
</feature>
<evidence type="ECO:0000313" key="3">
    <source>
        <dbReference type="Proteomes" id="UP000183997"/>
    </source>
</evidence>
<dbReference type="AlphaFoldDB" id="A0A1M6WK81"/>
<dbReference type="STRING" id="1121421.SAMN02745123_03664"/>
<keyword evidence="1" id="KW-1133">Transmembrane helix</keyword>
<gene>
    <name evidence="2" type="ORF">SAMN02745123_03664</name>
</gene>
<dbReference type="RefSeq" id="WP_274377411.1">
    <property type="nucleotide sequence ID" value="NZ_FRAR01000031.1"/>
</dbReference>
<reference evidence="3" key="1">
    <citation type="submission" date="2016-11" db="EMBL/GenBank/DDBJ databases">
        <authorList>
            <person name="Varghese N."/>
            <person name="Submissions S."/>
        </authorList>
    </citation>
    <scope>NUCLEOTIDE SEQUENCE [LARGE SCALE GENOMIC DNA]</scope>
    <source>
        <strain evidence="3">DSM 10349</strain>
    </source>
</reference>
<dbReference type="Proteomes" id="UP000183997">
    <property type="component" value="Unassembled WGS sequence"/>
</dbReference>
<accession>A0A1M6WK81</accession>
<sequence length="40" mass="4119">MGFGCGGGCNQNNSFVIFLILILLLCGSNTGCGGFFSVEK</sequence>
<name>A0A1M6WK81_9FIRM</name>
<keyword evidence="3" id="KW-1185">Reference proteome</keyword>